<dbReference type="STRING" id="97972.A0A2V1DWC7"/>
<evidence type="ECO:0000313" key="1">
    <source>
        <dbReference type="EMBL" id="PVI02409.1"/>
    </source>
</evidence>
<evidence type="ECO:0000313" key="2">
    <source>
        <dbReference type="Proteomes" id="UP000244855"/>
    </source>
</evidence>
<accession>A0A2V1DWC7</accession>
<dbReference type="OrthoDB" id="5296720at2759"/>
<name>A0A2V1DWC7_9PLEO</name>
<dbReference type="Proteomes" id="UP000244855">
    <property type="component" value="Unassembled WGS sequence"/>
</dbReference>
<evidence type="ECO:0008006" key="3">
    <source>
        <dbReference type="Google" id="ProtNLM"/>
    </source>
</evidence>
<sequence>MVIGSKIKGFHIRILLQIAAHLDSPAPSVAKFAHEPSTNLTCSEKTPLKNLSCVSWRWRKIVLPILFRYSRIPLDPNPQWVPIDARIIDNMQGQLTKLSNHELQVYQHMRSKFKSSGSSAYEESFDDLLINLCRIDDGDNFLKSVPHILWFPHLPRTGFTQFSRFVQQYTLKHHIKNVVVYADRNYELRHVSTADAHLAKVVQEIWTQIFELLEPTRIVVAAPPSTLAGLLDAQMLSADTWAFDMKMHYVEFAQQEQSLQKIQHTGPKCRPWNAALVHRRPWNHLAYNEGSSISAYSTYEYHLKQSPRMLYLILLRLAKEASDCCNIRSFSFTGVFPFHTNTTVVIRALQKIRTLRQVTFQLAPGPENDLLNAPKRMGRAQPSDLWLEWNGCYKIMTGFLGAYEFADGARFVSKDCSVEAVKQDVGEYMELLQKKGLGWTADGEGVWVRDCSRDREVPSTAVPPPDL</sequence>
<protein>
    <recommendedName>
        <fullName evidence="3">F-box domain-containing protein</fullName>
    </recommendedName>
</protein>
<keyword evidence="2" id="KW-1185">Reference proteome</keyword>
<dbReference type="EMBL" id="KZ805343">
    <property type="protein sequence ID" value="PVI02409.1"/>
    <property type="molecule type" value="Genomic_DNA"/>
</dbReference>
<dbReference type="AlphaFoldDB" id="A0A2V1DWC7"/>
<gene>
    <name evidence="1" type="ORF">DM02DRAFT_717381</name>
</gene>
<organism evidence="1 2">
    <name type="scientific">Periconia macrospinosa</name>
    <dbReference type="NCBI Taxonomy" id="97972"/>
    <lineage>
        <taxon>Eukaryota</taxon>
        <taxon>Fungi</taxon>
        <taxon>Dikarya</taxon>
        <taxon>Ascomycota</taxon>
        <taxon>Pezizomycotina</taxon>
        <taxon>Dothideomycetes</taxon>
        <taxon>Pleosporomycetidae</taxon>
        <taxon>Pleosporales</taxon>
        <taxon>Massarineae</taxon>
        <taxon>Periconiaceae</taxon>
        <taxon>Periconia</taxon>
    </lineage>
</organism>
<proteinExistence type="predicted"/>
<reference evidence="1 2" key="1">
    <citation type="journal article" date="2018" name="Sci. Rep.">
        <title>Comparative genomics provides insights into the lifestyle and reveals functional heterogeneity of dark septate endophytic fungi.</title>
        <authorList>
            <person name="Knapp D.G."/>
            <person name="Nemeth J.B."/>
            <person name="Barry K."/>
            <person name="Hainaut M."/>
            <person name="Henrissat B."/>
            <person name="Johnson J."/>
            <person name="Kuo A."/>
            <person name="Lim J.H.P."/>
            <person name="Lipzen A."/>
            <person name="Nolan M."/>
            <person name="Ohm R.A."/>
            <person name="Tamas L."/>
            <person name="Grigoriev I.V."/>
            <person name="Spatafora J.W."/>
            <person name="Nagy L.G."/>
            <person name="Kovacs G.M."/>
        </authorList>
    </citation>
    <scope>NUCLEOTIDE SEQUENCE [LARGE SCALE GENOMIC DNA]</scope>
    <source>
        <strain evidence="1 2">DSE2036</strain>
    </source>
</reference>